<feature type="compositionally biased region" description="Low complexity" evidence="1">
    <location>
        <begin position="814"/>
        <end position="824"/>
    </location>
</feature>
<dbReference type="PROSITE" id="PS50010">
    <property type="entry name" value="DH_2"/>
    <property type="match status" value="1"/>
</dbReference>
<dbReference type="GO" id="GO:0030139">
    <property type="term" value="C:endocytic vesicle"/>
    <property type="evidence" value="ECO:0007669"/>
    <property type="project" value="TreeGrafter"/>
</dbReference>
<dbReference type="SMART" id="SM00233">
    <property type="entry name" value="PH"/>
    <property type="match status" value="1"/>
</dbReference>
<dbReference type="InterPro" id="IPR035899">
    <property type="entry name" value="DBL_dom_sf"/>
</dbReference>
<feature type="non-terminal residue" evidence="3">
    <location>
        <position position="1124"/>
    </location>
</feature>
<dbReference type="InterPro" id="IPR040181">
    <property type="entry name" value="PKHG5/7"/>
</dbReference>
<feature type="region of interest" description="Disordered" evidence="1">
    <location>
        <begin position="935"/>
        <end position="996"/>
    </location>
</feature>
<dbReference type="PANTHER" id="PTHR13217:SF11">
    <property type="entry name" value="PLECKSTRIN HOMOLOGY DOMAIN-CONTAINING FAMILY G MEMBER 5"/>
    <property type="match status" value="1"/>
</dbReference>
<dbReference type="CDD" id="cd13244">
    <property type="entry name" value="PH_PLEKHG5_G6"/>
    <property type="match status" value="1"/>
</dbReference>
<dbReference type="Pfam" id="PF02196">
    <property type="entry name" value="RBD"/>
    <property type="match status" value="1"/>
</dbReference>
<evidence type="ECO:0000313" key="3">
    <source>
        <dbReference type="EMBL" id="GFG31912.1"/>
    </source>
</evidence>
<dbReference type="EMBL" id="BLKM01000341">
    <property type="protein sequence ID" value="GFG31912.1"/>
    <property type="molecule type" value="Genomic_DNA"/>
</dbReference>
<dbReference type="GO" id="GO:0005085">
    <property type="term" value="F:guanyl-nucleotide exchange factor activity"/>
    <property type="evidence" value="ECO:0007669"/>
    <property type="project" value="InterPro"/>
</dbReference>
<organism evidence="3 4">
    <name type="scientific">Coptotermes formosanus</name>
    <name type="common">Formosan subterranean termite</name>
    <dbReference type="NCBI Taxonomy" id="36987"/>
    <lineage>
        <taxon>Eukaryota</taxon>
        <taxon>Metazoa</taxon>
        <taxon>Ecdysozoa</taxon>
        <taxon>Arthropoda</taxon>
        <taxon>Hexapoda</taxon>
        <taxon>Insecta</taxon>
        <taxon>Pterygota</taxon>
        <taxon>Neoptera</taxon>
        <taxon>Polyneoptera</taxon>
        <taxon>Dictyoptera</taxon>
        <taxon>Blattodea</taxon>
        <taxon>Blattoidea</taxon>
        <taxon>Termitoidae</taxon>
        <taxon>Rhinotermitidae</taxon>
        <taxon>Coptotermes</taxon>
    </lineage>
</organism>
<feature type="region of interest" description="Disordered" evidence="1">
    <location>
        <begin position="115"/>
        <end position="172"/>
    </location>
</feature>
<dbReference type="AlphaFoldDB" id="A0A6L2PL95"/>
<dbReference type="PANTHER" id="PTHR13217">
    <property type="entry name" value="PLECKSTRIN HOMOLOGY DOMAIN-CONTAINING FAMILY G MEMBER 7"/>
    <property type="match status" value="1"/>
</dbReference>
<evidence type="ECO:0000313" key="4">
    <source>
        <dbReference type="Proteomes" id="UP000502823"/>
    </source>
</evidence>
<name>A0A6L2PL95_COPFO</name>
<feature type="region of interest" description="Disordered" evidence="1">
    <location>
        <begin position="890"/>
        <end position="919"/>
    </location>
</feature>
<dbReference type="GO" id="GO:0043542">
    <property type="term" value="P:endothelial cell migration"/>
    <property type="evidence" value="ECO:0007669"/>
    <property type="project" value="TreeGrafter"/>
</dbReference>
<feature type="compositionally biased region" description="Low complexity" evidence="1">
    <location>
        <begin position="980"/>
        <end position="996"/>
    </location>
</feature>
<accession>A0A6L2PL95</accession>
<feature type="region of interest" description="Disordered" evidence="1">
    <location>
        <begin position="776"/>
        <end position="832"/>
    </location>
</feature>
<dbReference type="Gene3D" id="1.20.900.10">
    <property type="entry name" value="Dbl homology (DH) domain"/>
    <property type="match status" value="1"/>
</dbReference>
<evidence type="ECO:0000256" key="1">
    <source>
        <dbReference type="SAM" id="MobiDB-lite"/>
    </source>
</evidence>
<dbReference type="InParanoid" id="A0A6L2PL95"/>
<dbReference type="InterPro" id="IPR029071">
    <property type="entry name" value="Ubiquitin-like_domsf"/>
</dbReference>
<feature type="compositionally biased region" description="Low complexity" evidence="1">
    <location>
        <begin position="655"/>
        <end position="697"/>
    </location>
</feature>
<gene>
    <name evidence="3" type="ORF">Cfor_11968</name>
</gene>
<protein>
    <recommendedName>
        <fullName evidence="2">DH domain-containing protein</fullName>
    </recommendedName>
</protein>
<feature type="domain" description="DH" evidence="2">
    <location>
        <begin position="245"/>
        <end position="437"/>
    </location>
</feature>
<dbReference type="Pfam" id="PF00621">
    <property type="entry name" value="RhoGEF"/>
    <property type="match status" value="1"/>
</dbReference>
<keyword evidence="4" id="KW-1185">Reference proteome</keyword>
<reference evidence="4" key="1">
    <citation type="submission" date="2020-01" db="EMBL/GenBank/DDBJ databases">
        <title>Draft genome sequence of the Termite Coptotermes fromosanus.</title>
        <authorList>
            <person name="Itakura S."/>
            <person name="Yosikawa Y."/>
            <person name="Umezawa K."/>
        </authorList>
    </citation>
    <scope>NUCLEOTIDE SEQUENCE [LARGE SCALE GENOMIC DNA]</scope>
</reference>
<dbReference type="SUPFAM" id="SSF48065">
    <property type="entry name" value="DBL homology domain (DH-domain)"/>
    <property type="match status" value="1"/>
</dbReference>
<dbReference type="OrthoDB" id="5585231at2759"/>
<dbReference type="GO" id="GO:0007266">
    <property type="term" value="P:Rho protein signal transduction"/>
    <property type="evidence" value="ECO:0007669"/>
    <property type="project" value="TreeGrafter"/>
</dbReference>
<feature type="compositionally biased region" description="Basic and acidic residues" evidence="1">
    <location>
        <begin position="940"/>
        <end position="952"/>
    </location>
</feature>
<feature type="region of interest" description="Disordered" evidence="1">
    <location>
        <begin position="1070"/>
        <end position="1124"/>
    </location>
</feature>
<feature type="region of interest" description="Disordered" evidence="1">
    <location>
        <begin position="722"/>
        <end position="760"/>
    </location>
</feature>
<proteinExistence type="predicted"/>
<dbReference type="CDD" id="cd00160">
    <property type="entry name" value="RhoGEF"/>
    <property type="match status" value="1"/>
</dbReference>
<dbReference type="Proteomes" id="UP000502823">
    <property type="component" value="Unassembled WGS sequence"/>
</dbReference>
<feature type="compositionally biased region" description="Polar residues" evidence="1">
    <location>
        <begin position="722"/>
        <end position="734"/>
    </location>
</feature>
<dbReference type="InterPro" id="IPR011993">
    <property type="entry name" value="PH-like_dom_sf"/>
</dbReference>
<feature type="compositionally biased region" description="Low complexity" evidence="1">
    <location>
        <begin position="779"/>
        <end position="788"/>
    </location>
</feature>
<dbReference type="GO" id="GO:0030424">
    <property type="term" value="C:axon"/>
    <property type="evidence" value="ECO:0007669"/>
    <property type="project" value="TreeGrafter"/>
</dbReference>
<comment type="caution">
    <text evidence="3">The sequence shown here is derived from an EMBL/GenBank/DDBJ whole genome shotgun (WGS) entry which is preliminary data.</text>
</comment>
<dbReference type="CDD" id="cd17068">
    <property type="entry name" value="RBD_PLEKHG5"/>
    <property type="match status" value="1"/>
</dbReference>
<dbReference type="InterPro" id="IPR003116">
    <property type="entry name" value="RBD_dom"/>
</dbReference>
<feature type="compositionally biased region" description="Polar residues" evidence="1">
    <location>
        <begin position="121"/>
        <end position="132"/>
    </location>
</feature>
<dbReference type="Gene3D" id="2.30.29.30">
    <property type="entry name" value="Pleckstrin-homology domain (PH domain)/Phosphotyrosine-binding domain (PTB)"/>
    <property type="match status" value="1"/>
</dbReference>
<dbReference type="SMART" id="SM00325">
    <property type="entry name" value="RhoGEF"/>
    <property type="match status" value="1"/>
</dbReference>
<dbReference type="InterPro" id="IPR001849">
    <property type="entry name" value="PH_domain"/>
</dbReference>
<evidence type="ECO:0000259" key="2">
    <source>
        <dbReference type="PROSITE" id="PS50010"/>
    </source>
</evidence>
<dbReference type="SUPFAM" id="SSF54236">
    <property type="entry name" value="Ubiquitin-like"/>
    <property type="match status" value="1"/>
</dbReference>
<dbReference type="SUPFAM" id="SSF50729">
    <property type="entry name" value="PH domain-like"/>
    <property type="match status" value="1"/>
</dbReference>
<dbReference type="InterPro" id="IPR000219">
    <property type="entry name" value="DH_dom"/>
</dbReference>
<feature type="region of interest" description="Disordered" evidence="1">
    <location>
        <begin position="655"/>
        <end position="700"/>
    </location>
</feature>
<dbReference type="GO" id="GO:0005886">
    <property type="term" value="C:plasma membrane"/>
    <property type="evidence" value="ECO:0007669"/>
    <property type="project" value="TreeGrafter"/>
</dbReference>
<dbReference type="GO" id="GO:0048699">
    <property type="term" value="P:generation of neurons"/>
    <property type="evidence" value="ECO:0007669"/>
    <property type="project" value="UniProtKB-ARBA"/>
</dbReference>
<feature type="compositionally biased region" description="Low complexity" evidence="1">
    <location>
        <begin position="135"/>
        <end position="154"/>
    </location>
</feature>
<sequence length="1124" mass="122798">MTTDTADRLIVPSTEHPRMRRQKLVRSQVSSSEYFNVSFECGVLAAGSDERATPTEEFIPAAKGTPLSEALKPVCSRRGVDLSALDVFLENSKTPLPLMTDTSWLGGKQLRLRARDDRSSTRSLVKPSNSQVPIRKTTGSYRGSSSGRFFSASTEDPSYLTETSHEGSFKGSKASKQRWSGLFGNSKDTKMESLVEQLNYYSKHGIPQPKEQQVEDGTDEGLYNLEDNWQSVVTSAGPLNEKHRQQQTAMWELLSTEVAYIRILRVITDLFLACLSNLQAANILNDIDKARLFSNIPDIYAANRHFWCQHLLPMLAESRKTGQPLNPQFLLDGFHRFQDIFLPYTKYCSEQAQCQHYCRERLQENEVFTAYLAWCETQKDCNRLRLMDIVVQPMQRLTKYSLLLKAIHKNTENEEDQESLAVMIKCVDQFVNNVNSTLQQRQDHERLKGIIARIESYDVVESKDDDVERLLKLHSELDLTCPMPGCHVTQRRHLLLESDLKLKDNSTSKMDVHCFLLTDVVLVCKAATKKGGVGVRVIRQPYMVDRLIVQELARDSPSIALVYLNEFRTATAAFVLSSSEPKIIKNWVEGIRKAQELYATAKLVTSAANIGSTIIPVTTTVGSISRQPSSCYYEDDDAMDPADCQSCASYGTNAGLIPSRSPRGGSSRGSRGSSLVHSHSGSMDMNEVSSVSSVSQSRGISIENELRGSSLSSDEGIPALTTCSCSEGKNVTQQPVPTPSPRSDRRSLLSKSPSPNTLSVQVPVFSNLGQSLPNLNLATSPSTSHASTPNPPTSLLLVPPSGKTTVTPSHHHGGLLSPGHRGVSYPPPSPPRGSLRRAFALTQSRNPPLQKTRHVNSSIASSGVPAVASPIQGSSPVTSFDFDVPVIAGISPPSEERVTPEPPEDPASTGPLRSHPHRHAMMKRLTRTDNRRYHTAGAIDDIKKQDSRDSSIHKRLSWNCGPGMQGSSPASSDMPASKYVSNESMQSSSGVSSTGSVQYGDSLVGELDLLELDGPPLRVVYGNQLSCCFDTCLSTATASSSVVMDEAETAASLPLSPAMEAINMELIRSHLSPRPPAPSDPGGLGTATAEVKEPQDGATRSPPSKADLLKMKDLILTDSSVEAS</sequence>